<gene>
    <name evidence="1" type="ORF">PQO03_00975</name>
</gene>
<dbReference type="Proteomes" id="UP001214250">
    <property type="component" value="Chromosome 1"/>
</dbReference>
<sequence>MKYLIPLLLMSFLQANELILQNQHIQAFFSFEAQNGSNTKIARIDGSDAIEINNDEFEILTFDDKRYTRKDYKIISKPEIKKDAKGNQSLVIIYESLREQAPAKVEVTYTLGQGPYIRKSLKLHMKQGDKIDRLSAIHFSSEQKVTLGGRGQPLNVGKWWFGMDYPCFYARHNDNYKEPDFYYRWNYMIDLKGRDQLINPRPHTASIFHFPGYAKEMDEFSWAIVSKTAVFGLSAKKGESAELGLLDYITETRKKTRSYLHFNNWYSKVAKKLNKENFIDKVFFPMQAQLKKYGANLDGMCPDHGWEETASRCYEAKDPKLLVDMQKILKDNGSGLGLWIALDGTNQKFEDGIKLGYRSAYSKDFDRKQFAWTQGNKEYYDILQPKYFNDLKKSLKYMITEAKVDYIKHDFNHNFSSNYMTQRHAREKCLDATLELLAYERELNPDIFINFTNGAWFSPFWLQYADCIWMMTGDSGGSGDVPSLSLRDGATNYRCKYFYRSFNSELCPRPVIPIANFMTHGILLSHRKPFTDFNDTLHDWSDYVLMYMARGTTLKELYLDLDLLDDDHWKVLGRAANWAQREQGQLMNTVMVGGDPAKAEVYGYISWKGKRALLTVRNQQRSPQKLTIPFNSSVYFREKSGEKYKLKTIYPFIEELPNKLISGRDFQLSIPGNSVQIFEIQEGESSSKDPIQALPLQASTGHVQDDLFSLNIDVPLDDFQRLDLLLQIAGKAEPIIYVDGKKVTPSRVNSGKRWALAALDLSPWKGKKIKVEGQYVLIPGGKSMPKAVPFVAWICADRKVESHNIDDPDLPFPVSQKFRRIKQDIVVGKIKARKESAPTALALKLIKNKKQ</sequence>
<evidence type="ECO:0000313" key="1">
    <source>
        <dbReference type="EMBL" id="WDE96538.1"/>
    </source>
</evidence>
<keyword evidence="2" id="KW-1185">Reference proteome</keyword>
<dbReference type="InterPro" id="IPR017853">
    <property type="entry name" value="GH"/>
</dbReference>
<dbReference type="InterPro" id="IPR013785">
    <property type="entry name" value="Aldolase_TIM"/>
</dbReference>
<name>A0ABY7VWU4_9BACT</name>
<proteinExistence type="predicted"/>
<organism evidence="1 2">
    <name type="scientific">Lentisphaera profundi</name>
    <dbReference type="NCBI Taxonomy" id="1658616"/>
    <lineage>
        <taxon>Bacteria</taxon>
        <taxon>Pseudomonadati</taxon>
        <taxon>Lentisphaerota</taxon>
        <taxon>Lentisphaeria</taxon>
        <taxon>Lentisphaerales</taxon>
        <taxon>Lentisphaeraceae</taxon>
        <taxon>Lentisphaera</taxon>
    </lineage>
</organism>
<dbReference type="EMBL" id="CP117811">
    <property type="protein sequence ID" value="WDE96538.1"/>
    <property type="molecule type" value="Genomic_DNA"/>
</dbReference>
<dbReference type="Gene3D" id="3.20.20.70">
    <property type="entry name" value="Aldolase class I"/>
    <property type="match status" value="1"/>
</dbReference>
<protein>
    <submittedName>
        <fullName evidence="1">Uncharacterized protein</fullName>
    </submittedName>
</protein>
<evidence type="ECO:0000313" key="2">
    <source>
        <dbReference type="Proteomes" id="UP001214250"/>
    </source>
</evidence>
<dbReference type="SUPFAM" id="SSF51445">
    <property type="entry name" value="(Trans)glycosidases"/>
    <property type="match status" value="1"/>
</dbReference>
<accession>A0ABY7VWU4</accession>
<reference evidence="1 2" key="1">
    <citation type="submission" date="2023-02" db="EMBL/GenBank/DDBJ databases">
        <title>Genome sequence of Lentisphaera profundi SAORIC-696.</title>
        <authorList>
            <person name="Kim e."/>
            <person name="Cho J.-C."/>
            <person name="Choi A."/>
            <person name="Kang I."/>
        </authorList>
    </citation>
    <scope>NUCLEOTIDE SEQUENCE [LARGE SCALE GENOMIC DNA]</scope>
    <source>
        <strain evidence="1 2">SAORIC-696</strain>
    </source>
</reference>
<dbReference type="RefSeq" id="WP_274150603.1">
    <property type="nucleotide sequence ID" value="NZ_CP117811.1"/>
</dbReference>